<gene>
    <name evidence="6" type="ORF">BJ508DRAFT_360955</name>
</gene>
<proteinExistence type="inferred from homology"/>
<organism evidence="6 7">
    <name type="scientific">Ascobolus immersus RN42</name>
    <dbReference type="NCBI Taxonomy" id="1160509"/>
    <lineage>
        <taxon>Eukaryota</taxon>
        <taxon>Fungi</taxon>
        <taxon>Dikarya</taxon>
        <taxon>Ascomycota</taxon>
        <taxon>Pezizomycotina</taxon>
        <taxon>Pezizomycetes</taxon>
        <taxon>Pezizales</taxon>
        <taxon>Ascobolaceae</taxon>
        <taxon>Ascobolus</taxon>
    </lineage>
</organism>
<dbReference type="PANTHER" id="PTHR20982">
    <property type="entry name" value="RIBOSOME RECYCLING FACTOR"/>
    <property type="match status" value="1"/>
</dbReference>
<evidence type="ECO:0000256" key="2">
    <source>
        <dbReference type="ARBA" id="ARBA00022917"/>
    </source>
</evidence>
<dbReference type="Proteomes" id="UP000275078">
    <property type="component" value="Unassembled WGS sequence"/>
</dbReference>
<dbReference type="InterPro" id="IPR002661">
    <property type="entry name" value="Ribosome_recyc_fac"/>
</dbReference>
<keyword evidence="2" id="KW-0648">Protein biosynthesis</keyword>
<accession>A0A3N4IB82</accession>
<sequence>MFCSRSIRFLATRLPVRAAPIQSGALVVRSSNAQLRLFQSSPALLKKQKHKLHDPKTSHPPSADKSTPQTDLDLNEEIAGLTKGIEALKTKLQAQITKLRTHTRNDPSVLENIQVELHVKTDAATAGHKPGAIAKEKVHLRDIAHVIPGRERTITVMVYDHANVKRIVSALQSPPHNMSPTISTQDPLKIDIPLPPPTKQDRLKTADLIQADSERALIDLRELRQTVRKRIKGGAGRPDDVLKAEKKLDALIKDATDQFKKITDAGKKTVLEG</sequence>
<dbReference type="PANTHER" id="PTHR20982:SF3">
    <property type="entry name" value="MITOCHONDRIAL RIBOSOME RECYCLING FACTOR PSEUDO 1"/>
    <property type="match status" value="1"/>
</dbReference>
<dbReference type="STRING" id="1160509.A0A3N4IB82"/>
<comment type="similarity">
    <text evidence="1">Belongs to the RRF family.</text>
</comment>
<name>A0A3N4IB82_ASCIM</name>
<dbReference type="Gene3D" id="1.10.132.20">
    <property type="entry name" value="Ribosome-recycling factor"/>
    <property type="match status" value="1"/>
</dbReference>
<evidence type="ECO:0000256" key="1">
    <source>
        <dbReference type="ARBA" id="ARBA00005912"/>
    </source>
</evidence>
<dbReference type="GO" id="GO:0006412">
    <property type="term" value="P:translation"/>
    <property type="evidence" value="ECO:0007669"/>
    <property type="project" value="UniProtKB-KW"/>
</dbReference>
<dbReference type="InterPro" id="IPR036191">
    <property type="entry name" value="RRF_sf"/>
</dbReference>
<evidence type="ECO:0000259" key="5">
    <source>
        <dbReference type="Pfam" id="PF01765"/>
    </source>
</evidence>
<reference evidence="6 7" key="1">
    <citation type="journal article" date="2018" name="Nat. Ecol. Evol.">
        <title>Pezizomycetes genomes reveal the molecular basis of ectomycorrhizal truffle lifestyle.</title>
        <authorList>
            <person name="Murat C."/>
            <person name="Payen T."/>
            <person name="Noel B."/>
            <person name="Kuo A."/>
            <person name="Morin E."/>
            <person name="Chen J."/>
            <person name="Kohler A."/>
            <person name="Krizsan K."/>
            <person name="Balestrini R."/>
            <person name="Da Silva C."/>
            <person name="Montanini B."/>
            <person name="Hainaut M."/>
            <person name="Levati E."/>
            <person name="Barry K.W."/>
            <person name="Belfiori B."/>
            <person name="Cichocki N."/>
            <person name="Clum A."/>
            <person name="Dockter R.B."/>
            <person name="Fauchery L."/>
            <person name="Guy J."/>
            <person name="Iotti M."/>
            <person name="Le Tacon F."/>
            <person name="Lindquist E.A."/>
            <person name="Lipzen A."/>
            <person name="Malagnac F."/>
            <person name="Mello A."/>
            <person name="Molinier V."/>
            <person name="Miyauchi S."/>
            <person name="Poulain J."/>
            <person name="Riccioni C."/>
            <person name="Rubini A."/>
            <person name="Sitrit Y."/>
            <person name="Splivallo R."/>
            <person name="Traeger S."/>
            <person name="Wang M."/>
            <person name="Zifcakova L."/>
            <person name="Wipf D."/>
            <person name="Zambonelli A."/>
            <person name="Paolocci F."/>
            <person name="Nowrousian M."/>
            <person name="Ottonello S."/>
            <person name="Baldrian P."/>
            <person name="Spatafora J.W."/>
            <person name="Henrissat B."/>
            <person name="Nagy L.G."/>
            <person name="Aury J.M."/>
            <person name="Wincker P."/>
            <person name="Grigoriev I.V."/>
            <person name="Bonfante P."/>
            <person name="Martin F.M."/>
        </authorList>
    </citation>
    <scope>NUCLEOTIDE SEQUENCE [LARGE SCALE GENOMIC DNA]</scope>
    <source>
        <strain evidence="6 7">RN42</strain>
    </source>
</reference>
<feature type="region of interest" description="Disordered" evidence="4">
    <location>
        <begin position="46"/>
        <end position="70"/>
    </location>
</feature>
<dbReference type="Pfam" id="PF01765">
    <property type="entry name" value="RRF"/>
    <property type="match status" value="1"/>
</dbReference>
<feature type="domain" description="Ribosome recycling factor" evidence="5">
    <location>
        <begin position="92"/>
        <end position="270"/>
    </location>
</feature>
<keyword evidence="7" id="KW-1185">Reference proteome</keyword>
<dbReference type="OrthoDB" id="407355at2759"/>
<evidence type="ECO:0000313" key="6">
    <source>
        <dbReference type="EMBL" id="RPA82737.1"/>
    </source>
</evidence>
<dbReference type="GO" id="GO:0005739">
    <property type="term" value="C:mitochondrion"/>
    <property type="evidence" value="ECO:0007669"/>
    <property type="project" value="TreeGrafter"/>
</dbReference>
<evidence type="ECO:0000256" key="3">
    <source>
        <dbReference type="ARBA" id="ARBA00024909"/>
    </source>
</evidence>
<evidence type="ECO:0000256" key="4">
    <source>
        <dbReference type="SAM" id="MobiDB-lite"/>
    </source>
</evidence>
<dbReference type="AlphaFoldDB" id="A0A3N4IB82"/>
<dbReference type="InterPro" id="IPR023584">
    <property type="entry name" value="Ribosome_recyc_fac_dom"/>
</dbReference>
<evidence type="ECO:0000313" key="7">
    <source>
        <dbReference type="Proteomes" id="UP000275078"/>
    </source>
</evidence>
<dbReference type="EMBL" id="ML119669">
    <property type="protein sequence ID" value="RPA82737.1"/>
    <property type="molecule type" value="Genomic_DNA"/>
</dbReference>
<protein>
    <submittedName>
        <fullName evidence="6">Ribosome recycling factor</fullName>
    </submittedName>
</protein>
<dbReference type="SUPFAM" id="SSF55194">
    <property type="entry name" value="Ribosome recycling factor, RRF"/>
    <property type="match status" value="1"/>
</dbReference>
<dbReference type="Gene3D" id="3.30.1360.40">
    <property type="match status" value="1"/>
</dbReference>
<dbReference type="GO" id="GO:0043023">
    <property type="term" value="F:ribosomal large subunit binding"/>
    <property type="evidence" value="ECO:0007669"/>
    <property type="project" value="TreeGrafter"/>
</dbReference>
<comment type="function">
    <text evidence="3">Necessary for protein synthesis in mitochondria. Functions as a ribosome recycling factor in mitochondria.</text>
</comment>